<dbReference type="CDD" id="cd03445">
    <property type="entry name" value="Thioesterase_II_repeat2"/>
    <property type="match status" value="1"/>
</dbReference>
<evidence type="ECO:0000256" key="2">
    <source>
        <dbReference type="ARBA" id="ARBA00022801"/>
    </source>
</evidence>
<evidence type="ECO:0000256" key="1">
    <source>
        <dbReference type="ARBA" id="ARBA00006538"/>
    </source>
</evidence>
<keyword evidence="2 5" id="KW-0378">Hydrolase</keyword>
<proteinExistence type="inferred from homology"/>
<keyword evidence="6" id="KW-1185">Reference proteome</keyword>
<dbReference type="CDD" id="cd03444">
    <property type="entry name" value="Thioesterase_II_repeat1"/>
    <property type="match status" value="1"/>
</dbReference>
<dbReference type="EC" id="3.1.2.-" evidence="5"/>
<name>A0ABT9SB20_9BURK</name>
<dbReference type="Pfam" id="PF20789">
    <property type="entry name" value="4HBT_3C"/>
    <property type="match status" value="1"/>
</dbReference>
<dbReference type="InterPro" id="IPR003703">
    <property type="entry name" value="Acyl_CoA_thio"/>
</dbReference>
<reference evidence="5 6" key="1">
    <citation type="submission" date="2023-07" db="EMBL/GenBank/DDBJ databases">
        <title>Sorghum-associated microbial communities from plants grown in Nebraska, USA.</title>
        <authorList>
            <person name="Schachtman D."/>
        </authorList>
    </citation>
    <scope>NUCLEOTIDE SEQUENCE [LARGE SCALE GENOMIC DNA]</scope>
    <source>
        <strain evidence="5 6">DS1607</strain>
    </source>
</reference>
<dbReference type="InterPro" id="IPR029069">
    <property type="entry name" value="HotDog_dom_sf"/>
</dbReference>
<feature type="domain" description="Acyl-CoA thioesterase-like N-terminal HotDog" evidence="3">
    <location>
        <begin position="38"/>
        <end position="114"/>
    </location>
</feature>
<evidence type="ECO:0000313" key="5">
    <source>
        <dbReference type="EMBL" id="MDP9900961.1"/>
    </source>
</evidence>
<gene>
    <name evidence="5" type="ORF">J2W36_003227</name>
</gene>
<dbReference type="PANTHER" id="PTHR11066">
    <property type="entry name" value="ACYL-COA THIOESTERASE"/>
    <property type="match status" value="1"/>
</dbReference>
<protein>
    <submittedName>
        <fullName evidence="5">Acyl-CoA thioesterase-2</fullName>
        <ecNumber evidence="5">3.1.2.-</ecNumber>
    </submittedName>
</protein>
<sequence length="293" mass="32402">MADSLQPWNEADLPALLTLEQTGPRTYRNRHGDANLNGRSYGGQSLGQALMAASLSAPPDRRATAMQFMFLQGSMPDRAIDFEVTPLQDGKRFSSRHVRGTQGGRMLFDAQVSFALPLDAPEHQAQAHAQGARPEDLPALPDLPLPWESGLRRLGGYSLREKACIDFRVPDVQTQVAPEAATTRLRYWLKARYPLPATPGMHASAFAYLSDWWLNFSSLGAHVKGLEDDRRLYVASLNHCIWFHRPFAPDDWLYVDTHSPCAAEGRGLSIASVHDRSGTLVASATQECLMAYA</sequence>
<dbReference type="Pfam" id="PF13622">
    <property type="entry name" value="4HBT_3"/>
    <property type="match status" value="1"/>
</dbReference>
<comment type="similarity">
    <text evidence="1">Belongs to the C/M/P thioester hydrolase family.</text>
</comment>
<accession>A0ABT9SB20</accession>
<dbReference type="GO" id="GO:0016787">
    <property type="term" value="F:hydrolase activity"/>
    <property type="evidence" value="ECO:0007669"/>
    <property type="project" value="UniProtKB-KW"/>
</dbReference>
<dbReference type="InterPro" id="IPR049449">
    <property type="entry name" value="TesB_ACOT8-like_N"/>
</dbReference>
<comment type="caution">
    <text evidence="5">The sequence shown here is derived from an EMBL/GenBank/DDBJ whole genome shotgun (WGS) entry which is preliminary data.</text>
</comment>
<evidence type="ECO:0000259" key="3">
    <source>
        <dbReference type="Pfam" id="PF13622"/>
    </source>
</evidence>
<dbReference type="PANTHER" id="PTHR11066:SF34">
    <property type="entry name" value="ACYL-COENZYME A THIOESTERASE 8"/>
    <property type="match status" value="1"/>
</dbReference>
<dbReference type="EMBL" id="JAUSRO010000010">
    <property type="protein sequence ID" value="MDP9900961.1"/>
    <property type="molecule type" value="Genomic_DNA"/>
</dbReference>
<dbReference type="InterPro" id="IPR049450">
    <property type="entry name" value="ACOT8-like_C"/>
</dbReference>
<dbReference type="Gene3D" id="2.40.160.210">
    <property type="entry name" value="Acyl-CoA thioesterase, double hotdog domain"/>
    <property type="match status" value="1"/>
</dbReference>
<dbReference type="InterPro" id="IPR042171">
    <property type="entry name" value="Acyl-CoA_hotdog"/>
</dbReference>
<evidence type="ECO:0000259" key="4">
    <source>
        <dbReference type="Pfam" id="PF20789"/>
    </source>
</evidence>
<evidence type="ECO:0000313" key="6">
    <source>
        <dbReference type="Proteomes" id="UP001226867"/>
    </source>
</evidence>
<dbReference type="SUPFAM" id="SSF54637">
    <property type="entry name" value="Thioesterase/thiol ester dehydrase-isomerase"/>
    <property type="match status" value="2"/>
</dbReference>
<feature type="domain" description="Acyl-CoA thioesterase-like C-terminal" evidence="4">
    <location>
        <begin position="134"/>
        <end position="290"/>
    </location>
</feature>
<organism evidence="5 6">
    <name type="scientific">Variovorax ginsengisoli</name>
    <dbReference type="NCBI Taxonomy" id="363844"/>
    <lineage>
        <taxon>Bacteria</taxon>
        <taxon>Pseudomonadati</taxon>
        <taxon>Pseudomonadota</taxon>
        <taxon>Betaproteobacteria</taxon>
        <taxon>Burkholderiales</taxon>
        <taxon>Comamonadaceae</taxon>
        <taxon>Variovorax</taxon>
    </lineage>
</organism>
<dbReference type="RefSeq" id="WP_307690753.1">
    <property type="nucleotide sequence ID" value="NZ_JAUSRO010000010.1"/>
</dbReference>
<dbReference type="Proteomes" id="UP001226867">
    <property type="component" value="Unassembled WGS sequence"/>
</dbReference>